<dbReference type="InterPro" id="IPR006644">
    <property type="entry name" value="Cadg"/>
</dbReference>
<evidence type="ECO:0000259" key="7">
    <source>
        <dbReference type="PROSITE" id="PS51828"/>
    </source>
</evidence>
<dbReference type="SMART" id="SM00710">
    <property type="entry name" value="PbH1"/>
    <property type="match status" value="13"/>
</dbReference>
<gene>
    <name evidence="8" type="ORF">TBK1r_73090</name>
</gene>
<feature type="compositionally biased region" description="Gly residues" evidence="4">
    <location>
        <begin position="4811"/>
        <end position="4824"/>
    </location>
</feature>
<dbReference type="SMART" id="SM00159">
    <property type="entry name" value="PTX"/>
    <property type="match status" value="1"/>
</dbReference>
<dbReference type="SMART" id="SM00112">
    <property type="entry name" value="CA"/>
    <property type="match status" value="6"/>
</dbReference>
<keyword evidence="5" id="KW-0472">Membrane</keyword>
<dbReference type="InterPro" id="IPR051561">
    <property type="entry name" value="FRAS1_ECM"/>
</dbReference>
<keyword evidence="1" id="KW-0732">Signal</keyword>
<dbReference type="Pfam" id="PF00354">
    <property type="entry name" value="Pentaxin"/>
    <property type="match status" value="1"/>
</dbReference>
<proteinExistence type="predicted"/>
<organism evidence="8 9">
    <name type="scientific">Stieleria magnilauensis</name>
    <dbReference type="NCBI Taxonomy" id="2527963"/>
    <lineage>
        <taxon>Bacteria</taxon>
        <taxon>Pseudomonadati</taxon>
        <taxon>Planctomycetota</taxon>
        <taxon>Planctomycetia</taxon>
        <taxon>Pirellulales</taxon>
        <taxon>Pirellulaceae</taxon>
        <taxon>Stieleria</taxon>
    </lineage>
</organism>
<feature type="transmembrane region" description="Helical" evidence="5">
    <location>
        <begin position="4894"/>
        <end position="4917"/>
    </location>
</feature>
<dbReference type="PROSITE" id="PS51854">
    <property type="entry name" value="CSPG"/>
    <property type="match status" value="7"/>
</dbReference>
<dbReference type="InterPro" id="IPR006626">
    <property type="entry name" value="PbH1"/>
</dbReference>
<dbReference type="SUPFAM" id="SSF49313">
    <property type="entry name" value="Cadherin-like"/>
    <property type="match status" value="6"/>
</dbReference>
<keyword evidence="2" id="KW-0677">Repeat</keyword>
<feature type="domain" description="Cadherin" evidence="6">
    <location>
        <begin position="1273"/>
        <end position="1372"/>
    </location>
</feature>
<evidence type="ECO:0000313" key="9">
    <source>
        <dbReference type="Proteomes" id="UP000318081"/>
    </source>
</evidence>
<dbReference type="EMBL" id="CP036432">
    <property type="protein sequence ID" value="QDV88277.1"/>
    <property type="molecule type" value="Genomic_DNA"/>
</dbReference>
<dbReference type="PANTHER" id="PTHR45739:SF1">
    <property type="entry name" value="EXTRACELLULAR MATRIX ORGANIZING PROTEIN FRAS1"/>
    <property type="match status" value="1"/>
</dbReference>
<evidence type="ECO:0000259" key="6">
    <source>
        <dbReference type="PROSITE" id="PS50268"/>
    </source>
</evidence>
<keyword evidence="5" id="KW-0812">Transmembrane</keyword>
<feature type="domain" description="Cadherin" evidence="6">
    <location>
        <begin position="1507"/>
        <end position="1601"/>
    </location>
</feature>
<dbReference type="Gene3D" id="2.60.120.200">
    <property type="match status" value="1"/>
</dbReference>
<dbReference type="CDD" id="cd11304">
    <property type="entry name" value="Cadherin_repeat"/>
    <property type="match status" value="6"/>
</dbReference>
<dbReference type="Gene3D" id="2.60.40.60">
    <property type="entry name" value="Cadherins"/>
    <property type="match status" value="6"/>
</dbReference>
<sequence length="4961" mass="506057">MSAQNCQRVFDFYPLEDRILLSADGFDAGESVPNADVEILDALMAEMLQSGPAGTTDQLFGTPHVDSADSEPDQAQSSDLAETPSFDPTRRLEVVFVDAGVEDSETLLAGLRDGSADGTQWSIVRLSSDGDGITQITQTLAELSGVDAIHIVSHGDGEGIQLGGVRLDVDTAEGYAGDIAAWANSLDSDADVLIYGCDLASTDQGRALIESIATLSDADVAASDDATGHESLGGDWDLEYATGTIETQIFVNAQAQRDWVQILATVTFQQGDVNGYSGTLDTELEESSPNADHGAATSIAVDLENGGGEEQGLIRFDGIVGTDVGDIPKGVQITSASLTVEVSGSSAGTVSLYEMLNNWDETSNWNDFAGLTVGGELALTPDASIAGTAGSQTFTGLEATVQRWVDGYANYGWGILINSTDGWDFNSSEGVTAPTLSVTYIDPGSQASAVHTLTVDTANDVSDGDTTSIDALLANKGADGLISLREAIWATNNTTNLDASTPDVINFAIGAVGSQQTIVLAEALPALTDSVVLDAMSQGGVAYSGNPLIEIDASATANFATAAITVWTSDSTVRGFIVNGSTDEGIEIAGSSGHGAADNNIIENNWVGIDSTGTAAANADVGILVVNGASGNIVRNNVVAGNTGVGIEVRGASVDANIIQGNFVGLLDDGSTIVANSGHGIRVAETATNTLIGTDGNGTNDAAEANVVSGNTGSGVYLDVADGTTIKGNLIGTNNLGTLDKGNTGDGITIASAATNTVIGAAGFGNLISGNDGYGINLLDGSNVTIHANTIGANTAKSGGLRNELSGINIASTQVTSNITVGGLAAGQGNFIAYNFENGISTSGAGGGDSIVGNTITQNGYHGILSLRTGGMDVIGNTVYTSGTRGANDEVAIGVNHTLYHNTIHGSTADGISVEGAGAILQNNIVTGSAGYGIHLNGGSITTESYNLVTDAVTGPANLAGQTFGFTADASDVNADPLYVNSAAGDFSLTNPTSPAIDAGVDLGGSQPDMNGSDPGLYYDAAPDLGAFETDVNDAPTDLTTTSTATGGLGLNNDGGNDTYFVADDGGGLLGGLTTLTIESSFAIDTPGADLSPLLSYADGANDEELALLLKSDGRIWFAANSNGSPLQSTTGTYTQLFDGNKHHVAVSWDATNGAVDFYVDGALVESFTGYQTGQTITGTGELVFGQDQDSVLGGFNTIDVFSGTLYDVRIFNDVRTVGEISTNYDQTLPNTESGMIANWTFNDLSTGGIVTDSVSGNNLTEQHISGGGFTASTPALSMSVREDATNTTVVGSVSAVDPDAGDTFTYALTDSAGGRFAISAAGEISVANASLIDFESSTSHNITVEVTDSASNTYSEVFTINVNDVNESPTIATNTGTTVLEGSTGTAITTAMLNEGDVDDSGAGLTYTITDVTDNGTMYLAGFGALGLNDTFTQADIDAGDVTYDHDGSETTSDAFSFSLADGGEDGATPATGTFNFTVTPVNDNNPVITSDGGGATAAVNTFENGLYVSTVTATDADLPAATLTYSISGGLDSAKFAIDGSTGVLTFVSAPDFESPTDNGGNNVYDVIVQVSDGTLVDTQAIAVTVSDVADDGQFLDLFNADAYSNSNGTEVWSTSWVDSEDGDPLSGTIKAKDGGLRVDATNVGTNVYRTVDLSSASAATFDFTYNNTLTGDRTVLVEVSGNGGSSYSTLATIDATTNTGIGTLSFDISGYTAADTRIRFYVSAIGGGGPGGNVQFDNIQVSYTPNSAPTITSNGAGATAALNAAENGTAVTTVTAVDGDVPAQTLTYSIIGGLDSTKFAIDSNSGVLTFVSAPNFESPTDNGGNNVYDVTVQVSDGISTDTQAIAVTVTDVNESPTVATNTGATVLEGSTGNAITTAMLNEGDVDDSGAGLTYTITDVTDNGTLYLAGFGALGLNDTFTQADIDAGDVTYDHDGSETTSDAFNFSLADGGENGSTPATGTFNLTITAVNDDPVFTSSNTVAVDENQTAVLTVTSTDAEAATPTYSITGGADQAFFSIDTNSGVLTFISPPDYENPLDVEGDNVYEVQVTASDGTTGSAVQAISVTVLNVTDTSFDGPSTVIWSQNGLSTPQAADFNGNDFSIEVNTADIGGPWRVIDGAESPDRDEKIVIGVDAAGNLSGQMWDGSAWTAFTFNDFATVTDSTKWGFAIEYESVSGDAVLVWNNAATGTDGLSYRVWNGTAWSATNTITTPIAGEAEQMRFASDPASDEMVLVVSNAAHQDYALVWDGNAWGNAQTLTTTAGAGNTEVFVSYESQSGDAMVVYGDNTASALYRVWDGGSWSAQQSITPPGGVTGQVTWTSVASDPNTDRIAFAAHTSNNETWLAVWDGNSWGDKLLASTSETNNTFLSVAVAFESQSGDLLAVYSENDNRFSYRTWDSGGGWSAETQGVDLKDQVRTITLTSRPETNQIMLTALDAGGDLNNPLWDGSSWSERNEVENNTGETTVQPFLFLWDQNPPEFVAAANDTAFWFSTDGDVNSKGAAGLNSWTAGEVLRLGDPDLLLEPVSGTTSGTATSVFNLDTFGGDTKIDALHYVTADLQVGSSNFNLLEGDVLFSTADNETLVSTNTLAISKNDVIVFRADTPGDYSSGSFYLLLDDPVGADVRGISLVEQNTTVGDTVLQAGDFLLTTDATGLDTSLLLFETTDVGAGTTSGTLQTLLDGSDTNLGFSEKINGVELYETDAVIGGHTILAGTIVLSVDRDSGVGSNALAVKKHDIIALSVTQTTLVAGAGNGAATASLLMDGSDIGLTSGSEKLTAIAAFPNNQTPTDIAPDTPSVNEFTDTTGGVSVATLTTTDVDAGETFTYSILGGADAANFSIGGVSSDELVLTDGILDYETKSSYSVIVRVTDSASNYYDETLTVNVNDLNDAPTVATNTGTTVLEGSTGTAITTAMLNEGDVDDSGAGLTYTVTDVTDNGTLYLAGFGALGLNDTFTQADIDAGDVTYDHDGSETTSDAFSFSLADGGEDGATPATGTFNFTVTTVNDAPVEASIEGSTLAYTENDGAVAITSTLALSDSDDTNLESAVVQITANYTNGEDVLTFVDQNGISGVWNAGSGTLTLTGTATVAQYEAALRSITYTNGSENPSTATRTVSFTVNDGDVDSNTQTRDISVASINDDPTGAGLPSDITVTEDVSSNVDLSALNLADLDDNGGSLTVTLSTSTGGDLSASTGGGVTVGGSGTGTLTLTGSLADLNTFLDTPANIQYLHGTPHTFGNDADTIQVVVNDGGNTGSGGGTDQTIGAVNVDITAVNDEQVLATNTGDTVPEGSVGNTVTTAMLETTDVDNTDSQLVYTVDAVPTNGTLYRLGVALSVSDTFTQADIDAGLITYDHDGSETTSDSFDFTVDDGAGTTTSSTFNWTVTAGNDAPVEASIEGSTLAYTENDGAVAITSTLALSDSDDTNLESAVVQITANYTNGEDVLTFVDQNGISGVWNAGSGTMTLTGTATVAQYEAALRSITYTNGSENPSTATRTVSFIVNDGDVDSNTQTRDISVASINDDPTNAGGLPSDITVTEDVSSNVDLSALNLADLDDNGGSLTVTLSTSTGGDLSASTGGGVTVGGSGTGTLTLTGSLADLNTFLDTPANIQYLHGTPHTFGNDADTIQVVVNDNGNTGSGGGTDQTIGTVNVDITAVNDEQVLATNTGDTVPEGSVGNTVTTAMLETTDVDNTDSQLVYTVDAVPTNGTLYRSAVVLSVSDTFTQADIDAGLITYDHDGSETTSDSFDFTVDDGAGTTTSSTFNWTVTAGNDAPVEASIEGSTLAYTENDGAVAITSTLALSDSDDTNLESAVVQITANYTNGEDVLTFVDQNGISGVWNAGSGTMTLTGTATVAQYEAALRSITYTNGSENPSTATRTVSFTVNDGDVDSNTQTRDISVASINDDPTGAGLPSDITVTEDVSSNVDLSALNLADLDDNGGNLTVTLSTSTGGDLSASTGGGVTVGGSGTGTLTLTGSLADLNTFLDTPANIQYLHGTPHTFGNDADTIQVVVNDGGNTGSGGGTDQTIGTVNVDITAVNDEQVLATNTGDTVPEGSVGNTVTTAMLETTDVDNTDSQLVYTVDAVPTNGTLYRLGVALNVSDTFTQADIDAGLITYDHDGSETTSDSFDFTVDDGAGTTTSSTFNWTVTAGNDAPVEASIEGSTLAYTENDGAVAITSTLALSDSDDTNLESAVVQITANYTNGEDVLIFVDQNGISGVWNAGSGTMTLTGTATVAQYEAALRSITYTNSSDNPSTATRTVSFTVNDGDVDSNTQTRDISVASINDDPTGAGLPSDITVTEDVSSNVDLSAINLSDLDDNGGNLTVTLSTSTGGDLSASTGGGVTVGGSGTGTLTLTGSLADLNTFLDTPANIQYLHGTPHTFGNDADTIQVVVNDGGNTGSGGGTDQTIGAVNVDITAVNDSPNLATNLGMTVAEGATGTAITPGMLSGSDVDDASTGLTYTVTDAVDNGTLTLAGFGTLTLGDTFTQADLDNGDVTYSHDDSETIGDGFGFTLADGGEDGASAIAGTFTITVTPVNDNAISAIADVDSSANSVAEDAVIGTTVGITALASDADAGATVTYSLDDDAGGRFSIDTATGIVRVAGALDHETSASETITVRATSSDGSTTTLTNSIAVTDVNEAPAATGEAFTVTIGETLSVGVAGVIFNDTDIDGDALAIVLVAAPTNGTFSLDPGGNFTYTPNAGFFGQDSFFYRVTDGTLSSNVAEVVLEVPVVAPVVSGSGPTPPSDPDFEEPEIENATESDADTSSEVESESDESTDTSEATVTSGEDSGIALASVLHGPGAKSDGGVGGPSDGGDLPGNDGLPEEVIRAERQLYGVYAVSSDASSVTLSHSPELQQLERLLRQDLQQAIVWTQWDDPEQNEDDSPMMVMVGAAGAGMSVFSIGYVFWALRGGALMTVFASSLPAWRFIDPIAMLSAYRSSRTGVDEGLDSMLG</sequence>
<feature type="domain" description="Cadherin" evidence="6">
    <location>
        <begin position="2810"/>
        <end position="2896"/>
    </location>
</feature>
<evidence type="ECO:0000256" key="1">
    <source>
        <dbReference type="ARBA" id="ARBA00022729"/>
    </source>
</evidence>
<keyword evidence="9" id="KW-1185">Reference proteome</keyword>
<protein>
    <submittedName>
        <fullName evidence="8">Cadherin domain protein</fullName>
    </submittedName>
</protein>
<reference evidence="8 9" key="1">
    <citation type="submission" date="2019-02" db="EMBL/GenBank/DDBJ databases">
        <title>Deep-cultivation of Planctomycetes and their phenomic and genomic characterization uncovers novel biology.</title>
        <authorList>
            <person name="Wiegand S."/>
            <person name="Jogler M."/>
            <person name="Boedeker C."/>
            <person name="Pinto D."/>
            <person name="Vollmers J."/>
            <person name="Rivas-Marin E."/>
            <person name="Kohn T."/>
            <person name="Peeters S.H."/>
            <person name="Heuer A."/>
            <person name="Rast P."/>
            <person name="Oberbeckmann S."/>
            <person name="Bunk B."/>
            <person name="Jeske O."/>
            <person name="Meyerdierks A."/>
            <person name="Storesund J.E."/>
            <person name="Kallscheuer N."/>
            <person name="Luecker S."/>
            <person name="Lage O.M."/>
            <person name="Pohl T."/>
            <person name="Merkel B.J."/>
            <person name="Hornburger P."/>
            <person name="Mueller R.-W."/>
            <person name="Bruemmer F."/>
            <person name="Labrenz M."/>
            <person name="Spormann A.M."/>
            <person name="Op den Camp H."/>
            <person name="Overmann J."/>
            <person name="Amann R."/>
            <person name="Jetten M.S.M."/>
            <person name="Mascher T."/>
            <person name="Medema M.H."/>
            <person name="Devos D.P."/>
            <person name="Kaster A.-K."/>
            <person name="Ovreas L."/>
            <person name="Rohde M."/>
            <person name="Galperin M.Y."/>
            <person name="Jogler C."/>
        </authorList>
    </citation>
    <scope>NUCLEOTIDE SEQUENCE [LARGE SCALE GENOMIC DNA]</scope>
    <source>
        <strain evidence="8 9">TBK1r</strain>
    </source>
</reference>
<dbReference type="SMART" id="SM00736">
    <property type="entry name" value="CADG"/>
    <property type="match status" value="2"/>
</dbReference>
<feature type="domain" description="Pentraxin (PTX)" evidence="7">
    <location>
        <begin position="1047"/>
        <end position="1261"/>
    </location>
</feature>
<dbReference type="Proteomes" id="UP000318081">
    <property type="component" value="Chromosome"/>
</dbReference>
<feature type="domain" description="Cadherin" evidence="6">
    <location>
        <begin position="1771"/>
        <end position="1861"/>
    </location>
</feature>
<dbReference type="InterPro" id="IPR039005">
    <property type="entry name" value="CSPG_rpt"/>
</dbReference>
<feature type="domain" description="Cadherin" evidence="6">
    <location>
        <begin position="4557"/>
        <end position="4649"/>
    </location>
</feature>
<evidence type="ECO:0000313" key="8">
    <source>
        <dbReference type="EMBL" id="QDV88277.1"/>
    </source>
</evidence>
<dbReference type="SUPFAM" id="SSF49899">
    <property type="entry name" value="Concanavalin A-like lectins/glucanases"/>
    <property type="match status" value="1"/>
</dbReference>
<dbReference type="RefSeq" id="WP_419580694.1">
    <property type="nucleotide sequence ID" value="NZ_CP036432.1"/>
</dbReference>
<feature type="region of interest" description="Disordered" evidence="4">
    <location>
        <begin position="4741"/>
        <end position="4830"/>
    </location>
</feature>
<dbReference type="SUPFAM" id="SSF51126">
    <property type="entry name" value="Pectin lyase-like"/>
    <property type="match status" value="2"/>
</dbReference>
<dbReference type="Pfam" id="PF00028">
    <property type="entry name" value="Cadherin"/>
    <property type="match status" value="4"/>
</dbReference>
<keyword evidence="5" id="KW-1133">Transmembrane helix</keyword>
<name>A0ABX5Y3D3_9BACT</name>
<dbReference type="InterPro" id="IPR015919">
    <property type="entry name" value="Cadherin-like_sf"/>
</dbReference>
<dbReference type="Pfam" id="PF16184">
    <property type="entry name" value="Cadherin_3"/>
    <property type="match status" value="7"/>
</dbReference>
<feature type="compositionally biased region" description="Acidic residues" evidence="4">
    <location>
        <begin position="4754"/>
        <end position="4784"/>
    </location>
</feature>
<evidence type="ECO:0000256" key="4">
    <source>
        <dbReference type="SAM" id="MobiDB-lite"/>
    </source>
</evidence>
<feature type="domain" description="Cadherin" evidence="6">
    <location>
        <begin position="1978"/>
        <end position="2083"/>
    </location>
</feature>
<dbReference type="PANTHER" id="PTHR45739">
    <property type="entry name" value="MATRIX PROTEIN, PUTATIVE-RELATED"/>
    <property type="match status" value="1"/>
</dbReference>
<dbReference type="InterPro" id="IPR001759">
    <property type="entry name" value="PTX_dom"/>
</dbReference>
<evidence type="ECO:0000256" key="2">
    <source>
        <dbReference type="ARBA" id="ARBA00022737"/>
    </source>
</evidence>
<evidence type="ECO:0000256" key="3">
    <source>
        <dbReference type="ARBA" id="ARBA00023180"/>
    </source>
</evidence>
<accession>A0ABX5Y3D3</accession>
<dbReference type="InterPro" id="IPR011050">
    <property type="entry name" value="Pectin_lyase_fold/virulence"/>
</dbReference>
<dbReference type="Pfam" id="PF17963">
    <property type="entry name" value="Big_9"/>
    <property type="match status" value="1"/>
</dbReference>
<keyword evidence="3" id="KW-0325">Glycoprotein</keyword>
<dbReference type="Pfam" id="PF14252">
    <property type="entry name" value="DUF4347"/>
    <property type="match status" value="1"/>
</dbReference>
<dbReference type="SUPFAM" id="SSF89372">
    <property type="entry name" value="Fucose-specific lectin"/>
    <property type="match status" value="2"/>
</dbReference>
<feature type="region of interest" description="Disordered" evidence="4">
    <location>
        <begin position="53"/>
        <end position="85"/>
    </location>
</feature>
<dbReference type="InterPro" id="IPR013320">
    <property type="entry name" value="ConA-like_dom_sf"/>
</dbReference>
<dbReference type="PROSITE" id="PS51828">
    <property type="entry name" value="PTX_2"/>
    <property type="match status" value="1"/>
</dbReference>
<dbReference type="InterPro" id="IPR002126">
    <property type="entry name" value="Cadherin-like_dom"/>
</dbReference>
<dbReference type="PROSITE" id="PS50268">
    <property type="entry name" value="CADHERIN_2"/>
    <property type="match status" value="6"/>
</dbReference>
<dbReference type="InterPro" id="IPR025592">
    <property type="entry name" value="DUF4347"/>
</dbReference>
<evidence type="ECO:0000256" key="5">
    <source>
        <dbReference type="SAM" id="Phobius"/>
    </source>
</evidence>